<dbReference type="STRING" id="1229780.BN381_80038"/>
<reference evidence="1 2" key="1">
    <citation type="journal article" date="2013" name="ISME J.">
        <title>Metabolic model for the filamentous 'Candidatus Microthrix parvicella' based on genomic and metagenomic analyses.</title>
        <authorList>
            <person name="Jon McIlroy S."/>
            <person name="Kristiansen R."/>
            <person name="Albertsen M."/>
            <person name="Michael Karst S."/>
            <person name="Rossetti S."/>
            <person name="Lund Nielsen J."/>
            <person name="Tandoi V."/>
            <person name="James Seviour R."/>
            <person name="Nielsen P.H."/>
        </authorList>
    </citation>
    <scope>NUCLEOTIDE SEQUENCE [LARGE SCALE GENOMIC DNA]</scope>
    <source>
        <strain evidence="1 2">RN1</strain>
    </source>
</reference>
<accession>R4Z448</accession>
<gene>
    <name evidence="1" type="ORF">BN381_80038</name>
</gene>
<keyword evidence="2" id="KW-1185">Reference proteome</keyword>
<sequence>MLGGWGGDLGEGGREGCDLRSMWFDGEVLESEGYGAENGNDLPLGEVITHANRGSRVCALAHYEQHEVVHPPSVHRGRRLSQPGSTIPLLNTEVSPCDLVC</sequence>
<organism evidence="1 2">
    <name type="scientific">Candidatus Neomicrothrix parvicella RN1</name>
    <dbReference type="NCBI Taxonomy" id="1229780"/>
    <lineage>
        <taxon>Bacteria</taxon>
        <taxon>Bacillati</taxon>
        <taxon>Actinomycetota</taxon>
        <taxon>Acidimicrobiia</taxon>
        <taxon>Acidimicrobiales</taxon>
        <taxon>Microthrixaceae</taxon>
        <taxon>Candidatus Neomicrothrix</taxon>
    </lineage>
</organism>
<dbReference type="EMBL" id="CANL01000078">
    <property type="protein sequence ID" value="CCM65508.1"/>
    <property type="molecule type" value="Genomic_DNA"/>
</dbReference>
<comment type="caution">
    <text evidence="1">The sequence shown here is derived from an EMBL/GenBank/DDBJ whole genome shotgun (WGS) entry which is preliminary data.</text>
</comment>
<name>R4Z448_9ACTN</name>
<dbReference type="Proteomes" id="UP000018291">
    <property type="component" value="Unassembled WGS sequence"/>
</dbReference>
<protein>
    <submittedName>
        <fullName evidence="1">Uncharacterized protein</fullName>
    </submittedName>
</protein>
<evidence type="ECO:0000313" key="2">
    <source>
        <dbReference type="Proteomes" id="UP000018291"/>
    </source>
</evidence>
<evidence type="ECO:0000313" key="1">
    <source>
        <dbReference type="EMBL" id="CCM65508.1"/>
    </source>
</evidence>
<dbReference type="AlphaFoldDB" id="R4Z448"/>
<dbReference type="HOGENOM" id="CLU_2286344_0_0_11"/>
<proteinExistence type="predicted"/>